<proteinExistence type="predicted"/>
<feature type="domain" description="WW" evidence="1">
    <location>
        <begin position="469"/>
        <end position="497"/>
    </location>
</feature>
<dbReference type="InterPro" id="IPR003613">
    <property type="entry name" value="Ubox_domain"/>
</dbReference>
<feature type="domain" description="WW" evidence="1">
    <location>
        <begin position="266"/>
        <end position="300"/>
    </location>
</feature>
<dbReference type="Proteomes" id="UP000030762">
    <property type="component" value="Unassembled WGS sequence"/>
</dbReference>
<dbReference type="EMBL" id="JH767163">
    <property type="protein sequence ID" value="EQC32475.1"/>
    <property type="molecule type" value="Genomic_DNA"/>
</dbReference>
<dbReference type="OrthoDB" id="187617at2759"/>
<dbReference type="GeneID" id="19950529"/>
<dbReference type="Gene3D" id="2.20.70.10">
    <property type="match status" value="2"/>
</dbReference>
<dbReference type="InterPro" id="IPR001202">
    <property type="entry name" value="WW_dom"/>
</dbReference>
<feature type="domain" description="WW" evidence="1">
    <location>
        <begin position="496"/>
        <end position="530"/>
    </location>
</feature>
<dbReference type="PROSITE" id="PS50020">
    <property type="entry name" value="WW_DOMAIN_2"/>
    <property type="match status" value="3"/>
</dbReference>
<evidence type="ECO:0000313" key="2">
    <source>
        <dbReference type="EMBL" id="EQC32475.1"/>
    </source>
</evidence>
<accession>T0QFX7</accession>
<gene>
    <name evidence="2" type="ORF">SDRG_09802</name>
</gene>
<dbReference type="Gene3D" id="3.30.40.10">
    <property type="entry name" value="Zinc/RING finger domain, C3HC4 (zinc finger)"/>
    <property type="match status" value="1"/>
</dbReference>
<dbReference type="SMART" id="SM00504">
    <property type="entry name" value="Ubox"/>
    <property type="match status" value="1"/>
</dbReference>
<dbReference type="GO" id="GO:0004842">
    <property type="term" value="F:ubiquitin-protein transferase activity"/>
    <property type="evidence" value="ECO:0007669"/>
    <property type="project" value="InterPro"/>
</dbReference>
<dbReference type="RefSeq" id="XP_008613976.1">
    <property type="nucleotide sequence ID" value="XM_008615754.1"/>
</dbReference>
<evidence type="ECO:0000313" key="3">
    <source>
        <dbReference type="Proteomes" id="UP000030762"/>
    </source>
</evidence>
<dbReference type="OMA" id="NCKTHET"/>
<dbReference type="Pfam" id="PF00397">
    <property type="entry name" value="WW"/>
    <property type="match status" value="2"/>
</dbReference>
<organism evidence="2 3">
    <name type="scientific">Saprolegnia diclina (strain VS20)</name>
    <dbReference type="NCBI Taxonomy" id="1156394"/>
    <lineage>
        <taxon>Eukaryota</taxon>
        <taxon>Sar</taxon>
        <taxon>Stramenopiles</taxon>
        <taxon>Oomycota</taxon>
        <taxon>Saprolegniomycetes</taxon>
        <taxon>Saprolegniales</taxon>
        <taxon>Saprolegniaceae</taxon>
        <taxon>Saprolegnia</taxon>
    </lineage>
</organism>
<evidence type="ECO:0000259" key="1">
    <source>
        <dbReference type="PROSITE" id="PS50020"/>
    </source>
</evidence>
<protein>
    <recommendedName>
        <fullName evidence="1">WW domain-containing protein</fullName>
    </recommendedName>
</protein>
<dbReference type="InParanoid" id="T0QFX7"/>
<dbReference type="GO" id="GO:0016567">
    <property type="term" value="P:protein ubiquitination"/>
    <property type="evidence" value="ECO:0007669"/>
    <property type="project" value="InterPro"/>
</dbReference>
<reference evidence="2 3" key="1">
    <citation type="submission" date="2012-04" db="EMBL/GenBank/DDBJ databases">
        <title>The Genome Sequence of Saprolegnia declina VS20.</title>
        <authorList>
            <consortium name="The Broad Institute Genome Sequencing Platform"/>
            <person name="Russ C."/>
            <person name="Nusbaum C."/>
            <person name="Tyler B."/>
            <person name="van West P."/>
            <person name="Dieguez-Uribeondo J."/>
            <person name="de Bruijn I."/>
            <person name="Tripathy S."/>
            <person name="Jiang R."/>
            <person name="Young S.K."/>
            <person name="Zeng Q."/>
            <person name="Gargeya S."/>
            <person name="Fitzgerald M."/>
            <person name="Haas B."/>
            <person name="Abouelleil A."/>
            <person name="Alvarado L."/>
            <person name="Arachchi H.M."/>
            <person name="Berlin A."/>
            <person name="Chapman S.B."/>
            <person name="Goldberg J."/>
            <person name="Griggs A."/>
            <person name="Gujja S."/>
            <person name="Hansen M."/>
            <person name="Howarth C."/>
            <person name="Imamovic A."/>
            <person name="Larimer J."/>
            <person name="McCowen C."/>
            <person name="Montmayeur A."/>
            <person name="Murphy C."/>
            <person name="Neiman D."/>
            <person name="Pearson M."/>
            <person name="Priest M."/>
            <person name="Roberts A."/>
            <person name="Saif S."/>
            <person name="Shea T."/>
            <person name="Sisk P."/>
            <person name="Sykes S."/>
            <person name="Wortman J."/>
            <person name="Nusbaum C."/>
            <person name="Birren B."/>
        </authorList>
    </citation>
    <scope>NUCLEOTIDE SEQUENCE [LARGE SCALE GENOMIC DNA]</scope>
    <source>
        <strain evidence="2 3">VS20</strain>
    </source>
</reference>
<dbReference type="SUPFAM" id="SSF51045">
    <property type="entry name" value="WW domain"/>
    <property type="match status" value="2"/>
</dbReference>
<dbReference type="AlphaFoldDB" id="T0QFX7"/>
<dbReference type="InterPro" id="IPR036020">
    <property type="entry name" value="WW_dom_sf"/>
</dbReference>
<sequence>MMEARLENLKRHAVATKADVDFFVDAVTSSATVASVTSAIEALSLLARTPSGRSLVLDAIQAAGDAFETALAAIPTKDDTMHRALILLLVRIAEYKLRAVDAIDFMGGNASGTMALLLHALSDASLVQLEPPLVPALARVLCELTLPCGYPTPKDDHGDVDAFARELHARAAELVASNGLHKVLNGPVFRHLNAGLLNAYSDSTTLHLAMDSVLGTIESFALLLTDVPLRTSFVKYILLSSGLLHDCLVPYFLVVLTLHPVSAAAHPTEPTWFQYKDAATGHPYYYNCKTHETRWQLPPGNCVTPARKIQLHVRCLTHWLRLLVALTFQAASIHTTASPLTEPYLNEWLRGLCTAVLDAPTSSATHPVVLFFLENGAAFHYFLSILINIDAFQHAVYNNNNQVARLLALLCAPLDTRTRFHAKFVLASKKGLHVLRDKLSFTLVLGLLQAPEVYFMAHPQALPQPKERWDQYIGNDAHAIYYYNVTTHESVWVLPPPLPLGWIVVWCEDYEQGYFYNSVTRSSSWERPAMTEPEPPSTVHLAAPVDATFEAYSERVMLEWVATAMQFRGRRRSVAPTSIGQHAPGHRRPSVVAHDLDYQGLSRLHAPKMLPPVRDKKMFQQENGPKSPPAATIPAKFLCPINHSLMLEPMYSPETDLTYEHQAIVHVVQDGAGVCPVTQRSVDVRKLVLNTALQQEIRAFQARQADHDAVVAL</sequence>
<dbReference type="CDD" id="cd00201">
    <property type="entry name" value="WW"/>
    <property type="match status" value="2"/>
</dbReference>
<dbReference type="SMART" id="SM00456">
    <property type="entry name" value="WW"/>
    <property type="match status" value="3"/>
</dbReference>
<dbReference type="SUPFAM" id="SSF57850">
    <property type="entry name" value="RING/U-box"/>
    <property type="match status" value="1"/>
</dbReference>
<dbReference type="PROSITE" id="PS01159">
    <property type="entry name" value="WW_DOMAIN_1"/>
    <property type="match status" value="2"/>
</dbReference>
<dbReference type="InterPro" id="IPR013083">
    <property type="entry name" value="Znf_RING/FYVE/PHD"/>
</dbReference>
<dbReference type="VEuPathDB" id="FungiDB:SDRG_09802"/>
<dbReference type="Pfam" id="PF04564">
    <property type="entry name" value="U-box"/>
    <property type="match status" value="1"/>
</dbReference>
<dbReference type="STRING" id="1156394.T0QFX7"/>
<keyword evidence="3" id="KW-1185">Reference proteome</keyword>
<name>T0QFX7_SAPDV</name>